<comment type="caution">
    <text evidence="1">The sequence shown here is derived from an EMBL/GenBank/DDBJ whole genome shotgun (WGS) entry which is preliminary data.</text>
</comment>
<evidence type="ECO:0000313" key="1">
    <source>
        <dbReference type="EMBL" id="KAI3672969.1"/>
    </source>
</evidence>
<reference evidence="2" key="1">
    <citation type="journal article" date="2022" name="Mol. Ecol. Resour.">
        <title>The genomes of chicory, endive, great burdock and yacon provide insights into Asteraceae palaeo-polyploidization history and plant inulin production.</title>
        <authorList>
            <person name="Fan W."/>
            <person name="Wang S."/>
            <person name="Wang H."/>
            <person name="Wang A."/>
            <person name="Jiang F."/>
            <person name="Liu H."/>
            <person name="Zhao H."/>
            <person name="Xu D."/>
            <person name="Zhang Y."/>
        </authorList>
    </citation>
    <scope>NUCLEOTIDE SEQUENCE [LARGE SCALE GENOMIC DNA]</scope>
    <source>
        <strain evidence="2">cv. Niubang</strain>
    </source>
</reference>
<reference evidence="1 2" key="2">
    <citation type="journal article" date="2022" name="Mol. Ecol. Resour.">
        <title>The genomes of chicory, endive, great burdock and yacon provide insights into Asteraceae paleo-polyploidization history and plant inulin production.</title>
        <authorList>
            <person name="Fan W."/>
            <person name="Wang S."/>
            <person name="Wang H."/>
            <person name="Wang A."/>
            <person name="Jiang F."/>
            <person name="Liu H."/>
            <person name="Zhao H."/>
            <person name="Xu D."/>
            <person name="Zhang Y."/>
        </authorList>
    </citation>
    <scope>NUCLEOTIDE SEQUENCE [LARGE SCALE GENOMIC DNA]</scope>
    <source>
        <strain evidence="2">cv. Niubang</strain>
    </source>
</reference>
<protein>
    <submittedName>
        <fullName evidence="1">Uncharacterized protein</fullName>
    </submittedName>
</protein>
<name>A0ACB8XRU7_ARCLA</name>
<proteinExistence type="predicted"/>
<organism evidence="1 2">
    <name type="scientific">Arctium lappa</name>
    <name type="common">Greater burdock</name>
    <name type="synonym">Lappa major</name>
    <dbReference type="NCBI Taxonomy" id="4217"/>
    <lineage>
        <taxon>Eukaryota</taxon>
        <taxon>Viridiplantae</taxon>
        <taxon>Streptophyta</taxon>
        <taxon>Embryophyta</taxon>
        <taxon>Tracheophyta</taxon>
        <taxon>Spermatophyta</taxon>
        <taxon>Magnoliopsida</taxon>
        <taxon>eudicotyledons</taxon>
        <taxon>Gunneridae</taxon>
        <taxon>Pentapetalae</taxon>
        <taxon>asterids</taxon>
        <taxon>campanulids</taxon>
        <taxon>Asterales</taxon>
        <taxon>Asteraceae</taxon>
        <taxon>Carduoideae</taxon>
        <taxon>Cardueae</taxon>
        <taxon>Arctiinae</taxon>
        <taxon>Arctium</taxon>
    </lineage>
</organism>
<dbReference type="EMBL" id="CM042061">
    <property type="protein sequence ID" value="KAI3672969.1"/>
    <property type="molecule type" value="Genomic_DNA"/>
</dbReference>
<evidence type="ECO:0000313" key="2">
    <source>
        <dbReference type="Proteomes" id="UP001055879"/>
    </source>
</evidence>
<dbReference type="Proteomes" id="UP001055879">
    <property type="component" value="Linkage Group LG15"/>
</dbReference>
<accession>A0ACB8XRU7</accession>
<gene>
    <name evidence="1" type="ORF">L6452_39074</name>
</gene>
<sequence>MDSAKFAFQAQFYKNDIMMSLGTETRPPVLVDENEFTQWQDRFLNFIERQKNGDDMMKILTEGSFEKTILASGMTKPIAEYTPDESLQYKDDRDIKANLMLALPNSIYN</sequence>
<keyword evidence="2" id="KW-1185">Reference proteome</keyword>